<dbReference type="KEGG" id="dni:HX89_02255"/>
<dbReference type="Proteomes" id="UP000027986">
    <property type="component" value="Chromosome"/>
</dbReference>
<feature type="region of interest" description="Disordered" evidence="3">
    <location>
        <begin position="379"/>
        <end position="398"/>
    </location>
</feature>
<dbReference type="Pfam" id="PF05726">
    <property type="entry name" value="Pirin_C"/>
    <property type="match status" value="1"/>
</dbReference>
<dbReference type="eggNOG" id="COG1741">
    <property type="taxonomic scope" value="Bacteria"/>
</dbReference>
<dbReference type="PANTHER" id="PTHR13903">
    <property type="entry name" value="PIRIN-RELATED"/>
    <property type="match status" value="1"/>
</dbReference>
<dbReference type="InterPro" id="IPR012093">
    <property type="entry name" value="Pirin"/>
</dbReference>
<feature type="domain" description="Pirin C-terminal" evidence="5">
    <location>
        <begin position="263"/>
        <end position="360"/>
    </location>
</feature>
<accession>A0A075JDI1</accession>
<keyword evidence="7" id="KW-1185">Reference proteome</keyword>
<dbReference type="InterPro" id="IPR011051">
    <property type="entry name" value="RmlC_Cupin_sf"/>
</dbReference>
<evidence type="ECO:0000256" key="1">
    <source>
        <dbReference type="ARBA" id="ARBA00008416"/>
    </source>
</evidence>
<organism evidence="6 7">
    <name type="scientific">Dermacoccus nishinomiyaensis</name>
    <dbReference type="NCBI Taxonomy" id="1274"/>
    <lineage>
        <taxon>Bacteria</taxon>
        <taxon>Bacillati</taxon>
        <taxon>Actinomycetota</taxon>
        <taxon>Actinomycetes</taxon>
        <taxon>Micrococcales</taxon>
        <taxon>Dermacoccaceae</taxon>
        <taxon>Dermacoccus</taxon>
    </lineage>
</organism>
<gene>
    <name evidence="6" type="ORF">HX89_02255</name>
</gene>
<feature type="compositionally biased region" description="Basic residues" evidence="3">
    <location>
        <begin position="387"/>
        <end position="398"/>
    </location>
</feature>
<dbReference type="SUPFAM" id="SSF51182">
    <property type="entry name" value="RmlC-like cupins"/>
    <property type="match status" value="1"/>
</dbReference>
<dbReference type="GeneID" id="41840059"/>
<dbReference type="InterPro" id="IPR014710">
    <property type="entry name" value="RmlC-like_jellyroll"/>
</dbReference>
<evidence type="ECO:0000256" key="2">
    <source>
        <dbReference type="RuleBase" id="RU003457"/>
    </source>
</evidence>
<feature type="domain" description="Pirin N-terminal" evidence="4">
    <location>
        <begin position="111"/>
        <end position="208"/>
    </location>
</feature>
<dbReference type="Pfam" id="PF02678">
    <property type="entry name" value="Pirin"/>
    <property type="match status" value="1"/>
</dbReference>
<dbReference type="InterPro" id="IPR008778">
    <property type="entry name" value="Pirin_C_dom"/>
</dbReference>
<dbReference type="OrthoDB" id="9780903at2"/>
<sequence length="398" mass="42162">MLDDTQDTGARTNTTHHAGAGAYPSGIQGDGVRDNTHPPYPRDGALGTATRDAGARTSGADADVRAAGGLDPAGAIVAQANEAPTAERPVEGVVQVLSPRQVPLGGLRALEVRRTLPHRDRSFVGAWCFVDHYGPERGVGMDVPPHPHTGLQTVSWLFEGAIEHHDSGGAHAVVRPGEVNLMTSGHGIVHSEVSTPGTETLHGVQLWVALPDVTRDGDRAFEHHAPECVPLPSGQGSALVFIGELRGVADSPIVTHTPLLGAELRLDAGARVTLDVDEGFEHGILVDTGTVTLDGARLERGDLGCVDEGRATLTLDVGDEPARVILLGGTPFEEEIVMWWNFIGRSHDEIVLARDEYEAGAERFGSVEGYVGDVERIPAPTMPPVRLRPRNRRGRGGG</sequence>
<dbReference type="Gene3D" id="2.60.120.10">
    <property type="entry name" value="Jelly Rolls"/>
    <property type="match status" value="2"/>
</dbReference>
<dbReference type="AlphaFoldDB" id="A0A075JDI1"/>
<reference evidence="6 7" key="1">
    <citation type="submission" date="2014-07" db="EMBL/GenBank/DDBJ databases">
        <title>Genome Sequencing of Dermacoccus nishinomiyaensis.</title>
        <authorList>
            <person name="Hong K.W."/>
            <person name="Chan K.G."/>
        </authorList>
    </citation>
    <scope>NUCLEOTIDE SEQUENCE [LARGE SCALE GENOMIC DNA]</scope>
    <source>
        <strain evidence="6 7">M25</strain>
    </source>
</reference>
<dbReference type="RefSeq" id="WP_038566709.1">
    <property type="nucleotide sequence ID" value="NZ_CP008889.1"/>
</dbReference>
<evidence type="ECO:0000259" key="4">
    <source>
        <dbReference type="Pfam" id="PF02678"/>
    </source>
</evidence>
<protein>
    <submittedName>
        <fullName evidence="6">Pirin</fullName>
    </submittedName>
</protein>
<dbReference type="CDD" id="cd02909">
    <property type="entry name" value="cupin_pirin_N"/>
    <property type="match status" value="1"/>
</dbReference>
<comment type="similarity">
    <text evidence="1 2">Belongs to the pirin family.</text>
</comment>
<dbReference type="InterPro" id="IPR003829">
    <property type="entry name" value="Pirin_N_dom"/>
</dbReference>
<evidence type="ECO:0000313" key="6">
    <source>
        <dbReference type="EMBL" id="AIF39994.1"/>
    </source>
</evidence>
<evidence type="ECO:0000256" key="3">
    <source>
        <dbReference type="SAM" id="MobiDB-lite"/>
    </source>
</evidence>
<evidence type="ECO:0000313" key="7">
    <source>
        <dbReference type="Proteomes" id="UP000027986"/>
    </source>
</evidence>
<name>A0A075JDI1_9MICO</name>
<dbReference type="CDD" id="cd02247">
    <property type="entry name" value="cupin_pirin_C"/>
    <property type="match status" value="1"/>
</dbReference>
<dbReference type="PANTHER" id="PTHR13903:SF8">
    <property type="entry name" value="PIRIN"/>
    <property type="match status" value="1"/>
</dbReference>
<feature type="region of interest" description="Disordered" evidence="3">
    <location>
        <begin position="1"/>
        <end position="60"/>
    </location>
</feature>
<feature type="compositionally biased region" description="Polar residues" evidence="3">
    <location>
        <begin position="7"/>
        <end position="16"/>
    </location>
</feature>
<dbReference type="EMBL" id="CP008889">
    <property type="protein sequence ID" value="AIF39994.1"/>
    <property type="molecule type" value="Genomic_DNA"/>
</dbReference>
<evidence type="ECO:0000259" key="5">
    <source>
        <dbReference type="Pfam" id="PF05726"/>
    </source>
</evidence>
<dbReference type="HOGENOM" id="CLU_045717_1_0_11"/>
<proteinExistence type="inferred from homology"/>